<dbReference type="InterPro" id="IPR050504">
    <property type="entry name" value="IgSF_BTN/MOG"/>
</dbReference>
<keyword evidence="6" id="KW-0393">Immunoglobulin domain</keyword>
<keyword evidence="4" id="KW-1015">Disulfide bond</keyword>
<proteinExistence type="predicted"/>
<dbReference type="SMART" id="SM00409">
    <property type="entry name" value="IG"/>
    <property type="match status" value="1"/>
</dbReference>
<evidence type="ECO:0000256" key="1">
    <source>
        <dbReference type="ARBA" id="ARBA00004370"/>
    </source>
</evidence>
<dbReference type="InterPro" id="IPR053896">
    <property type="entry name" value="BTN3A2-like_Ig-C"/>
</dbReference>
<dbReference type="GO" id="GO:1903037">
    <property type="term" value="P:regulation of leukocyte cell-cell adhesion"/>
    <property type="evidence" value="ECO:0007669"/>
    <property type="project" value="UniProtKB-ARBA"/>
</dbReference>
<dbReference type="InterPro" id="IPR013783">
    <property type="entry name" value="Ig-like_fold"/>
</dbReference>
<evidence type="ECO:0000256" key="3">
    <source>
        <dbReference type="ARBA" id="ARBA00023136"/>
    </source>
</evidence>
<dbReference type="OMA" id="KSAYLAX"/>
<dbReference type="Proteomes" id="UP000186698">
    <property type="component" value="Chromosome 8L"/>
</dbReference>
<name>A0A1L8FCK3_XENLA</name>
<dbReference type="STRING" id="8355.A0A1L8FCK3"/>
<dbReference type="InterPro" id="IPR036179">
    <property type="entry name" value="Ig-like_dom_sf"/>
</dbReference>
<dbReference type="Bgee" id="108699409">
    <property type="expression patterns" value="Expressed in spleen and 10 other cell types or tissues"/>
</dbReference>
<dbReference type="InterPro" id="IPR007110">
    <property type="entry name" value="Ig-like_dom"/>
</dbReference>
<dbReference type="GO" id="GO:0005102">
    <property type="term" value="F:signaling receptor binding"/>
    <property type="evidence" value="ECO:0000318"/>
    <property type="project" value="GO_Central"/>
</dbReference>
<dbReference type="FunFam" id="2.60.40.10:FF:000142">
    <property type="entry name" value="V-set domain-containing T-cell activation inhibitor 1"/>
    <property type="match status" value="1"/>
</dbReference>
<evidence type="ECO:0000313" key="7">
    <source>
        <dbReference type="Proteomes" id="UP000186698"/>
    </source>
</evidence>
<keyword evidence="3" id="KW-0472">Membrane</keyword>
<evidence type="ECO:0000256" key="5">
    <source>
        <dbReference type="ARBA" id="ARBA00023180"/>
    </source>
</evidence>
<dbReference type="InterPro" id="IPR003599">
    <property type="entry name" value="Ig_sub"/>
</dbReference>
<dbReference type="InterPro" id="IPR013106">
    <property type="entry name" value="Ig_V-set"/>
</dbReference>
<evidence type="ECO:0000313" key="8">
    <source>
        <dbReference type="RefSeq" id="XP_018086970.1"/>
    </source>
</evidence>
<evidence type="ECO:0000256" key="2">
    <source>
        <dbReference type="ARBA" id="ARBA00022729"/>
    </source>
</evidence>
<dbReference type="GO" id="GO:0009897">
    <property type="term" value="C:external side of plasma membrane"/>
    <property type="evidence" value="ECO:0000318"/>
    <property type="project" value="GO_Central"/>
</dbReference>
<dbReference type="PANTHER" id="PTHR24100:SF144">
    <property type="entry name" value="SELECTION AND UPKEEP OF INTRAEPITHELIAL T-CELLS PROTEIN 2 ISOFORM X1"/>
    <property type="match status" value="1"/>
</dbReference>
<keyword evidence="7" id="KW-1185">Reference proteome</keyword>
<dbReference type="Gene3D" id="2.60.40.10">
    <property type="entry name" value="Immunoglobulins"/>
    <property type="match status" value="2"/>
</dbReference>
<dbReference type="Pfam" id="PF22705">
    <property type="entry name" value="C2-set_3"/>
    <property type="match status" value="1"/>
</dbReference>
<dbReference type="KEGG" id="xla:108699409"/>
<sequence length="309" mass="35155">MEKTFKRCLLERMPPIMHQPLIQFIITGLLWLGTSGQSVRFTVSSVSSVSVPIGSDATLYCNRVPEMNAENMEINWFRTSYIPYVHMYNRGAEDKSKQMAQFANRTKLLKQNITRGGMALLIRKVTIKDLGKYYCYFESDDHHGKATVELKGTVIGSVPNVSYTELNGFVVCESYGWFPQPYVIWTDSARNPLNSSWTEVLREDDLFGVTSVIPVIPGSNITCTVTNYITESRQSSALIPEIYTEIKPSPESCNWYFYIIIIISCVLIICMVLLCIFYLWKKAQERKCSAETALPPENEILWERGLCGA</sequence>
<dbReference type="GO" id="GO:0050852">
    <property type="term" value="P:T cell receptor signaling pathway"/>
    <property type="evidence" value="ECO:0000318"/>
    <property type="project" value="GO_Central"/>
</dbReference>
<keyword evidence="2" id="KW-0732">Signal</keyword>
<organism evidence="7 8">
    <name type="scientific">Xenopus laevis</name>
    <name type="common">African clawed frog</name>
    <dbReference type="NCBI Taxonomy" id="8355"/>
    <lineage>
        <taxon>Eukaryota</taxon>
        <taxon>Metazoa</taxon>
        <taxon>Chordata</taxon>
        <taxon>Craniata</taxon>
        <taxon>Vertebrata</taxon>
        <taxon>Euteleostomi</taxon>
        <taxon>Amphibia</taxon>
        <taxon>Batrachia</taxon>
        <taxon>Anura</taxon>
        <taxon>Pipoidea</taxon>
        <taxon>Pipidae</taxon>
        <taxon>Xenopodinae</taxon>
        <taxon>Xenopus</taxon>
        <taxon>Xenopus</taxon>
    </lineage>
</organism>
<dbReference type="GO" id="GO:0050863">
    <property type="term" value="P:regulation of T cell activation"/>
    <property type="evidence" value="ECO:0007669"/>
    <property type="project" value="UniProtKB-ARBA"/>
</dbReference>
<protein>
    <submittedName>
        <fullName evidence="8">Butyrophilin-like protein 1 isoform X1</fullName>
    </submittedName>
</protein>
<dbReference type="GO" id="GO:0001817">
    <property type="term" value="P:regulation of cytokine production"/>
    <property type="evidence" value="ECO:0000318"/>
    <property type="project" value="GO_Central"/>
</dbReference>
<keyword evidence="5" id="KW-0325">Glycoprotein</keyword>
<dbReference type="OrthoDB" id="9986391at2759"/>
<dbReference type="PROSITE" id="PS50835">
    <property type="entry name" value="IG_LIKE"/>
    <property type="match status" value="1"/>
</dbReference>
<dbReference type="PaxDb" id="8355-A0A1L8FCK3"/>
<evidence type="ECO:0000256" key="4">
    <source>
        <dbReference type="ARBA" id="ARBA00023157"/>
    </source>
</evidence>
<dbReference type="Pfam" id="PF07686">
    <property type="entry name" value="V-set"/>
    <property type="match status" value="1"/>
</dbReference>
<accession>A0A1L8FCK3</accession>
<comment type="subcellular location">
    <subcellularLocation>
        <location evidence="1">Membrane</location>
    </subcellularLocation>
</comment>
<evidence type="ECO:0000256" key="6">
    <source>
        <dbReference type="ARBA" id="ARBA00023319"/>
    </source>
</evidence>
<reference evidence="8" key="1">
    <citation type="submission" date="2025-08" db="UniProtKB">
        <authorList>
            <consortium name="RefSeq"/>
        </authorList>
    </citation>
    <scope>IDENTIFICATION</scope>
    <source>
        <strain evidence="8">J_2021</strain>
        <tissue evidence="8">Erythrocytes</tissue>
    </source>
</reference>
<gene>
    <name evidence="8" type="primary">LOC108699409</name>
</gene>
<dbReference type="GeneID" id="108699409"/>
<dbReference type="AlphaFoldDB" id="A0A1L8FCK3"/>
<dbReference type="SUPFAM" id="SSF48726">
    <property type="entry name" value="Immunoglobulin"/>
    <property type="match status" value="2"/>
</dbReference>
<dbReference type="PANTHER" id="PTHR24100">
    <property type="entry name" value="BUTYROPHILIN"/>
    <property type="match status" value="1"/>
</dbReference>
<dbReference type="RefSeq" id="XP_018086970.1">
    <property type="nucleotide sequence ID" value="XM_018231481.2"/>
</dbReference>